<name>A0A1F7FI27_UNCRA</name>
<comment type="catalytic activity">
    <reaction evidence="1">
        <text>ATP + protein L-histidine = ADP + protein N-phospho-L-histidine.</text>
        <dbReference type="EC" id="2.7.13.3"/>
    </reaction>
</comment>
<evidence type="ECO:0000256" key="4">
    <source>
        <dbReference type="ARBA" id="ARBA00022679"/>
    </source>
</evidence>
<dbReference type="SMART" id="SM00387">
    <property type="entry name" value="HATPase_c"/>
    <property type="match status" value="1"/>
</dbReference>
<dbReference type="FunFam" id="3.30.565.10:FF:000006">
    <property type="entry name" value="Sensor histidine kinase WalK"/>
    <property type="match status" value="1"/>
</dbReference>
<dbReference type="EC" id="2.7.13.3" evidence="2"/>
<keyword evidence="6" id="KW-0472">Membrane</keyword>
<evidence type="ECO:0000259" key="10">
    <source>
        <dbReference type="PROSITE" id="PS50113"/>
    </source>
</evidence>
<dbReference type="InterPro" id="IPR050351">
    <property type="entry name" value="BphY/WalK/GraS-like"/>
</dbReference>
<dbReference type="GO" id="GO:0030295">
    <property type="term" value="F:protein kinase activator activity"/>
    <property type="evidence" value="ECO:0007669"/>
    <property type="project" value="TreeGrafter"/>
</dbReference>
<proteinExistence type="predicted"/>
<dbReference type="Gene3D" id="3.30.565.10">
    <property type="entry name" value="Histidine kinase-like ATPase, C-terminal domain"/>
    <property type="match status" value="1"/>
</dbReference>
<dbReference type="Gene3D" id="3.30.450.20">
    <property type="entry name" value="PAS domain"/>
    <property type="match status" value="2"/>
</dbReference>
<dbReference type="InterPro" id="IPR000700">
    <property type="entry name" value="PAS-assoc_C"/>
</dbReference>
<dbReference type="EMBL" id="MFYX01000033">
    <property type="protein sequence ID" value="OGK06359.1"/>
    <property type="molecule type" value="Genomic_DNA"/>
</dbReference>
<reference evidence="11 12" key="1">
    <citation type="journal article" date="2016" name="Nat. Commun.">
        <title>Thousands of microbial genomes shed light on interconnected biogeochemical processes in an aquifer system.</title>
        <authorList>
            <person name="Anantharaman K."/>
            <person name="Brown C.T."/>
            <person name="Hug L.A."/>
            <person name="Sharon I."/>
            <person name="Castelle C.J."/>
            <person name="Probst A.J."/>
            <person name="Thomas B.C."/>
            <person name="Singh A."/>
            <person name="Wilkins M.J."/>
            <person name="Karaoz U."/>
            <person name="Brodie E.L."/>
            <person name="Williams K.H."/>
            <person name="Hubbard S.S."/>
            <person name="Banfield J.F."/>
        </authorList>
    </citation>
    <scope>NUCLEOTIDE SEQUENCE [LARGE SCALE GENOMIC DNA]</scope>
</reference>
<dbReference type="CDD" id="cd00082">
    <property type="entry name" value="HisKA"/>
    <property type="match status" value="1"/>
</dbReference>
<dbReference type="InterPro" id="IPR003661">
    <property type="entry name" value="HisK_dim/P_dom"/>
</dbReference>
<dbReference type="GO" id="GO:0007234">
    <property type="term" value="P:osmosensory signaling via phosphorelay pathway"/>
    <property type="evidence" value="ECO:0007669"/>
    <property type="project" value="TreeGrafter"/>
</dbReference>
<keyword evidence="3" id="KW-0597">Phosphoprotein</keyword>
<dbReference type="GO" id="GO:0000155">
    <property type="term" value="F:phosphorelay sensor kinase activity"/>
    <property type="evidence" value="ECO:0007669"/>
    <property type="project" value="InterPro"/>
</dbReference>
<dbReference type="AlphaFoldDB" id="A0A1F7FI27"/>
<dbReference type="InterPro" id="IPR013655">
    <property type="entry name" value="PAS_fold_3"/>
</dbReference>
<evidence type="ECO:0000256" key="2">
    <source>
        <dbReference type="ARBA" id="ARBA00012438"/>
    </source>
</evidence>
<feature type="coiled-coil region" evidence="7">
    <location>
        <begin position="211"/>
        <end position="242"/>
    </location>
</feature>
<dbReference type="Pfam" id="PF00512">
    <property type="entry name" value="HisKA"/>
    <property type="match status" value="1"/>
</dbReference>
<dbReference type="PROSITE" id="PS50113">
    <property type="entry name" value="PAC"/>
    <property type="match status" value="1"/>
</dbReference>
<sequence>MNPAFERITGLTHGASVGKKASDLYGTGRPPYMDVYARVADGGEPEHFETYFPPMDKHFAISVFSPERRRFATVFTDITERKQSEAALQQSESRLNRAQEVGHLGSWELDHLTKRLIWSDEAYRIFGLQPGEVGTTYEAFLNIVFPDDRAAVDAVYTGSLREDGDNYEIEHRIVRWTTGEVRTVFHRCEHFRDSTNTVIRSVGMVHDITGQARARKKIQELNQFLEKQMNELALANKELEAFSYSVSHDLRNPLNAIITNIEVLSMEAGPTLGTDGKQAMDHIRQSVDRMARVISDLMTLSNISRRALTSETVNMSEMALAFFHELRATDQGRTVHIDIQPGLTVTGDPGLLRIMMENLVRNAWKFTSTKSETRIEIGVMEQKGRHCYFIRDNGVGFDPKESDSLFKAYHRLHSQKEFKGSGIGLATVKRIVDRMGGLVWAESGKEKGATFYFYF</sequence>
<dbReference type="InterPro" id="IPR000014">
    <property type="entry name" value="PAS"/>
</dbReference>
<dbReference type="Pfam" id="PF08447">
    <property type="entry name" value="PAS_3"/>
    <property type="match status" value="1"/>
</dbReference>
<gene>
    <name evidence="11" type="ORF">A2519_08815</name>
</gene>
<dbReference type="SUPFAM" id="SSF55785">
    <property type="entry name" value="PYP-like sensor domain (PAS domain)"/>
    <property type="match status" value="2"/>
</dbReference>
<dbReference type="SUPFAM" id="SSF47384">
    <property type="entry name" value="Homodimeric domain of signal transducing histidine kinase"/>
    <property type="match status" value="1"/>
</dbReference>
<dbReference type="Proteomes" id="UP000179243">
    <property type="component" value="Unassembled WGS sequence"/>
</dbReference>
<accession>A0A1F7FI27</accession>
<dbReference type="PROSITE" id="PS50109">
    <property type="entry name" value="HIS_KIN"/>
    <property type="match status" value="1"/>
</dbReference>
<dbReference type="InterPro" id="IPR004358">
    <property type="entry name" value="Sig_transdc_His_kin-like_C"/>
</dbReference>
<dbReference type="Pfam" id="PF02518">
    <property type="entry name" value="HATPase_c"/>
    <property type="match status" value="1"/>
</dbReference>
<evidence type="ECO:0000256" key="5">
    <source>
        <dbReference type="ARBA" id="ARBA00022777"/>
    </source>
</evidence>
<comment type="caution">
    <text evidence="11">The sequence shown here is derived from an EMBL/GenBank/DDBJ whole genome shotgun (WGS) entry which is preliminary data.</text>
</comment>
<dbReference type="PRINTS" id="PR00344">
    <property type="entry name" value="BCTRLSENSOR"/>
</dbReference>
<organism evidence="11 12">
    <name type="scientific">Candidatus Raymondbacteria bacterium RIFOXYD12_FULL_49_13</name>
    <dbReference type="NCBI Taxonomy" id="1817890"/>
    <lineage>
        <taxon>Bacteria</taxon>
        <taxon>Raymondiibacteriota</taxon>
    </lineage>
</organism>
<dbReference type="SUPFAM" id="SSF55874">
    <property type="entry name" value="ATPase domain of HSP90 chaperone/DNA topoisomerase II/histidine kinase"/>
    <property type="match status" value="1"/>
</dbReference>
<evidence type="ECO:0000259" key="8">
    <source>
        <dbReference type="PROSITE" id="PS50109"/>
    </source>
</evidence>
<keyword evidence="7" id="KW-0175">Coiled coil</keyword>
<dbReference type="GO" id="GO:0016020">
    <property type="term" value="C:membrane"/>
    <property type="evidence" value="ECO:0007669"/>
    <property type="project" value="UniProtKB-SubCell"/>
</dbReference>
<evidence type="ECO:0000313" key="12">
    <source>
        <dbReference type="Proteomes" id="UP000179243"/>
    </source>
</evidence>
<dbReference type="GO" id="GO:0000156">
    <property type="term" value="F:phosphorelay response regulator activity"/>
    <property type="evidence" value="ECO:0007669"/>
    <property type="project" value="TreeGrafter"/>
</dbReference>
<dbReference type="SMART" id="SM00388">
    <property type="entry name" value="HisKA"/>
    <property type="match status" value="1"/>
</dbReference>
<dbReference type="Gene3D" id="2.10.70.100">
    <property type="match status" value="1"/>
</dbReference>
<dbReference type="InterPro" id="IPR035965">
    <property type="entry name" value="PAS-like_dom_sf"/>
</dbReference>
<evidence type="ECO:0000313" key="11">
    <source>
        <dbReference type="EMBL" id="OGK06359.1"/>
    </source>
</evidence>
<evidence type="ECO:0000256" key="7">
    <source>
        <dbReference type="SAM" id="Coils"/>
    </source>
</evidence>
<evidence type="ECO:0000256" key="3">
    <source>
        <dbReference type="ARBA" id="ARBA00022553"/>
    </source>
</evidence>
<dbReference type="InterPro" id="IPR036097">
    <property type="entry name" value="HisK_dim/P_sf"/>
</dbReference>
<dbReference type="InterPro" id="IPR003594">
    <property type="entry name" value="HATPase_dom"/>
</dbReference>
<feature type="domain" description="PAC" evidence="10">
    <location>
        <begin position="167"/>
        <end position="220"/>
    </location>
</feature>
<keyword evidence="5" id="KW-0418">Kinase</keyword>
<dbReference type="Gene3D" id="1.10.287.130">
    <property type="match status" value="1"/>
</dbReference>
<feature type="domain" description="Histidine kinase" evidence="8">
    <location>
        <begin position="245"/>
        <end position="455"/>
    </location>
</feature>
<evidence type="ECO:0000259" key="9">
    <source>
        <dbReference type="PROSITE" id="PS50112"/>
    </source>
</evidence>
<keyword evidence="4" id="KW-0808">Transferase</keyword>
<dbReference type="InterPro" id="IPR036890">
    <property type="entry name" value="HATPase_C_sf"/>
</dbReference>
<protein>
    <recommendedName>
        <fullName evidence="2">histidine kinase</fullName>
        <ecNumber evidence="2">2.7.13.3</ecNumber>
    </recommendedName>
</protein>
<dbReference type="InterPro" id="IPR005467">
    <property type="entry name" value="His_kinase_dom"/>
</dbReference>
<dbReference type="NCBIfam" id="TIGR00229">
    <property type="entry name" value="sensory_box"/>
    <property type="match status" value="1"/>
</dbReference>
<dbReference type="PROSITE" id="PS50112">
    <property type="entry name" value="PAS"/>
    <property type="match status" value="1"/>
</dbReference>
<evidence type="ECO:0000256" key="6">
    <source>
        <dbReference type="ARBA" id="ARBA00023136"/>
    </source>
</evidence>
<evidence type="ECO:0000256" key="1">
    <source>
        <dbReference type="ARBA" id="ARBA00000085"/>
    </source>
</evidence>
<dbReference type="PANTHER" id="PTHR42878">
    <property type="entry name" value="TWO-COMPONENT HISTIDINE KINASE"/>
    <property type="match status" value="1"/>
</dbReference>
<dbReference type="PANTHER" id="PTHR42878:SF15">
    <property type="entry name" value="BACTERIOPHYTOCHROME"/>
    <property type="match status" value="1"/>
</dbReference>
<feature type="domain" description="PAS" evidence="9">
    <location>
        <begin position="91"/>
        <end position="163"/>
    </location>
</feature>